<dbReference type="Pfam" id="PF01253">
    <property type="entry name" value="SUI1"/>
    <property type="match status" value="1"/>
</dbReference>
<dbReference type="AlphaFoldDB" id="A0A5C5V8B3"/>
<dbReference type="CDD" id="cd11567">
    <property type="entry name" value="YciH_like"/>
    <property type="match status" value="1"/>
</dbReference>
<dbReference type="Proteomes" id="UP000316714">
    <property type="component" value="Unassembled WGS sequence"/>
</dbReference>
<comment type="caution">
    <text evidence="4">The sequence shown here is derived from an EMBL/GenBank/DDBJ whole genome shotgun (WGS) entry which is preliminary data.</text>
</comment>
<dbReference type="InterPro" id="IPR005872">
    <property type="entry name" value="SUI1_arc_bac"/>
</dbReference>
<dbReference type="InterPro" id="IPR001950">
    <property type="entry name" value="SUI1"/>
</dbReference>
<feature type="domain" description="SUI1" evidence="3">
    <location>
        <begin position="51"/>
        <end position="111"/>
    </location>
</feature>
<evidence type="ECO:0000256" key="1">
    <source>
        <dbReference type="ARBA" id="ARBA00022845"/>
    </source>
</evidence>
<accession>A0A5C5V8B3</accession>
<keyword evidence="1" id="KW-0810">Translation regulation</keyword>
<dbReference type="SUPFAM" id="SSF55159">
    <property type="entry name" value="eIF1-like"/>
    <property type="match status" value="1"/>
</dbReference>
<sequence length="119" mass="12801">MPGLFDGTPLERPVLCDRCGREQSHCDCPPEPAGAAPVVPPGEQDLRVRRERRRGKWSTVVSGLRADPPQLKELLSGLRTHLGAGGGVSDGELVLQGDHRDAVIERLRSLGYRVKASGG</sequence>
<dbReference type="InterPro" id="IPR036877">
    <property type="entry name" value="SUI1_dom_sf"/>
</dbReference>
<evidence type="ECO:0000313" key="4">
    <source>
        <dbReference type="EMBL" id="TWT33995.1"/>
    </source>
</evidence>
<evidence type="ECO:0000256" key="2">
    <source>
        <dbReference type="ARBA" id="ARBA00022917"/>
    </source>
</evidence>
<evidence type="ECO:0000313" key="5">
    <source>
        <dbReference type="Proteomes" id="UP000316714"/>
    </source>
</evidence>
<protein>
    <submittedName>
        <fullName evidence="4">Translation initiation factor Sui1</fullName>
    </submittedName>
</protein>
<proteinExistence type="predicted"/>
<keyword evidence="4" id="KW-0396">Initiation factor</keyword>
<keyword evidence="2" id="KW-0648">Protein biosynthesis</keyword>
<dbReference type="GO" id="GO:0003743">
    <property type="term" value="F:translation initiation factor activity"/>
    <property type="evidence" value="ECO:0007669"/>
    <property type="project" value="UniProtKB-KW"/>
</dbReference>
<dbReference type="PROSITE" id="PS50296">
    <property type="entry name" value="SUI1"/>
    <property type="match status" value="1"/>
</dbReference>
<keyword evidence="5" id="KW-1185">Reference proteome</keyword>
<organism evidence="4 5">
    <name type="scientific">Posidoniimonas corsicana</name>
    <dbReference type="NCBI Taxonomy" id="1938618"/>
    <lineage>
        <taxon>Bacteria</taxon>
        <taxon>Pseudomonadati</taxon>
        <taxon>Planctomycetota</taxon>
        <taxon>Planctomycetia</taxon>
        <taxon>Pirellulales</taxon>
        <taxon>Lacipirellulaceae</taxon>
        <taxon>Posidoniimonas</taxon>
    </lineage>
</organism>
<dbReference type="EMBL" id="SIHJ01000002">
    <property type="protein sequence ID" value="TWT33995.1"/>
    <property type="molecule type" value="Genomic_DNA"/>
</dbReference>
<gene>
    <name evidence="4" type="ORF">KOR34_38310</name>
</gene>
<dbReference type="OrthoDB" id="9792915at2"/>
<dbReference type="GO" id="GO:0006417">
    <property type="term" value="P:regulation of translation"/>
    <property type="evidence" value="ECO:0007669"/>
    <property type="project" value="UniProtKB-KW"/>
</dbReference>
<dbReference type="PIRSF" id="PIRSF037511">
    <property type="entry name" value="Transl_init_SUI1_pro"/>
    <property type="match status" value="1"/>
</dbReference>
<reference evidence="4 5" key="1">
    <citation type="submission" date="2019-02" db="EMBL/GenBank/DDBJ databases">
        <title>Deep-cultivation of Planctomycetes and their phenomic and genomic characterization uncovers novel biology.</title>
        <authorList>
            <person name="Wiegand S."/>
            <person name="Jogler M."/>
            <person name="Boedeker C."/>
            <person name="Pinto D."/>
            <person name="Vollmers J."/>
            <person name="Rivas-Marin E."/>
            <person name="Kohn T."/>
            <person name="Peeters S.H."/>
            <person name="Heuer A."/>
            <person name="Rast P."/>
            <person name="Oberbeckmann S."/>
            <person name="Bunk B."/>
            <person name="Jeske O."/>
            <person name="Meyerdierks A."/>
            <person name="Storesund J.E."/>
            <person name="Kallscheuer N."/>
            <person name="Luecker S."/>
            <person name="Lage O.M."/>
            <person name="Pohl T."/>
            <person name="Merkel B.J."/>
            <person name="Hornburger P."/>
            <person name="Mueller R.-W."/>
            <person name="Bruemmer F."/>
            <person name="Labrenz M."/>
            <person name="Spormann A.M."/>
            <person name="Op Den Camp H."/>
            <person name="Overmann J."/>
            <person name="Amann R."/>
            <person name="Jetten M.S.M."/>
            <person name="Mascher T."/>
            <person name="Medema M.H."/>
            <person name="Devos D.P."/>
            <person name="Kaster A.-K."/>
            <person name="Ovreas L."/>
            <person name="Rohde M."/>
            <person name="Galperin M.Y."/>
            <person name="Jogler C."/>
        </authorList>
    </citation>
    <scope>NUCLEOTIDE SEQUENCE [LARGE SCALE GENOMIC DNA]</scope>
    <source>
        <strain evidence="4 5">KOR34</strain>
    </source>
</reference>
<dbReference type="Gene3D" id="3.30.780.10">
    <property type="entry name" value="SUI1-like domain"/>
    <property type="match status" value="1"/>
</dbReference>
<dbReference type="RefSeq" id="WP_146567070.1">
    <property type="nucleotide sequence ID" value="NZ_SIHJ01000002.1"/>
</dbReference>
<name>A0A5C5V8B3_9BACT</name>
<evidence type="ECO:0000259" key="3">
    <source>
        <dbReference type="PROSITE" id="PS50296"/>
    </source>
</evidence>